<evidence type="ECO:0000313" key="2">
    <source>
        <dbReference type="Proteomes" id="UP000218890"/>
    </source>
</evidence>
<name>A0A2Z6EZB2_HALHR</name>
<dbReference type="KEGG" id="hhk:HH1059_04210"/>
<protein>
    <submittedName>
        <fullName evidence="1">Uncharacterized protein</fullName>
    </submittedName>
</protein>
<evidence type="ECO:0000313" key="1">
    <source>
        <dbReference type="EMBL" id="BBE10990.1"/>
    </source>
</evidence>
<reference evidence="1" key="1">
    <citation type="submission" date="2016-02" db="EMBL/GenBank/DDBJ databases">
        <title>Halorhodospira halochloris DSM-1059 complete genome, version 2.</title>
        <authorList>
            <person name="Tsukatani Y."/>
        </authorList>
    </citation>
    <scope>NUCLEOTIDE SEQUENCE</scope>
    <source>
        <strain evidence="1">DSM 1059</strain>
    </source>
</reference>
<organism evidence="1 2">
    <name type="scientific">Halorhodospira halochloris</name>
    <name type="common">Ectothiorhodospira halochloris</name>
    <dbReference type="NCBI Taxonomy" id="1052"/>
    <lineage>
        <taxon>Bacteria</taxon>
        <taxon>Pseudomonadati</taxon>
        <taxon>Pseudomonadota</taxon>
        <taxon>Gammaproteobacteria</taxon>
        <taxon>Chromatiales</taxon>
        <taxon>Ectothiorhodospiraceae</taxon>
        <taxon>Halorhodospira</taxon>
    </lineage>
</organism>
<proteinExistence type="predicted"/>
<dbReference type="EMBL" id="AP017372">
    <property type="protein sequence ID" value="BBE10990.1"/>
    <property type="molecule type" value="Genomic_DNA"/>
</dbReference>
<dbReference type="AlphaFoldDB" id="A0A2Z6EZB2"/>
<keyword evidence="2" id="KW-1185">Reference proteome</keyword>
<sequence>MAQNLLCFDQANCEPTQAGDGFYTMTGADGAATLILVAVEILLMGLDNPVVTLCCGQAPARRDHT</sequence>
<gene>
    <name evidence="1" type="ORF">HH1059_04210</name>
</gene>
<dbReference type="Proteomes" id="UP000218890">
    <property type="component" value="Chromosome"/>
</dbReference>
<accession>A0A2Z6EZB2</accession>